<organism evidence="3 4">
    <name type="scientific">Penicillium oxalicum (strain 114-2 / CGMCC 5302)</name>
    <name type="common">Penicillium decumbens</name>
    <dbReference type="NCBI Taxonomy" id="933388"/>
    <lineage>
        <taxon>Eukaryota</taxon>
        <taxon>Fungi</taxon>
        <taxon>Dikarya</taxon>
        <taxon>Ascomycota</taxon>
        <taxon>Pezizomycotina</taxon>
        <taxon>Eurotiomycetes</taxon>
        <taxon>Eurotiomycetidae</taxon>
        <taxon>Eurotiales</taxon>
        <taxon>Aspergillaceae</taxon>
        <taxon>Penicillium</taxon>
    </lineage>
</organism>
<evidence type="ECO:0000256" key="1">
    <source>
        <dbReference type="SAM" id="MobiDB-lite"/>
    </source>
</evidence>
<feature type="region of interest" description="Disordered" evidence="1">
    <location>
        <begin position="158"/>
        <end position="192"/>
    </location>
</feature>
<feature type="compositionally biased region" description="Low complexity" evidence="1">
    <location>
        <begin position="158"/>
        <end position="172"/>
    </location>
</feature>
<proteinExistence type="predicted"/>
<dbReference type="OrthoDB" id="4843554at2759"/>
<dbReference type="EMBL" id="KB644415">
    <property type="protein sequence ID" value="EPS34994.1"/>
    <property type="molecule type" value="Genomic_DNA"/>
</dbReference>
<evidence type="ECO:0000313" key="4">
    <source>
        <dbReference type="Proteomes" id="UP000019376"/>
    </source>
</evidence>
<reference evidence="3 4" key="1">
    <citation type="journal article" date="2013" name="PLoS ONE">
        <title>Genomic and secretomic analyses reveal unique features of the lignocellulolytic enzyme system of Penicillium decumbens.</title>
        <authorList>
            <person name="Liu G."/>
            <person name="Zhang L."/>
            <person name="Wei X."/>
            <person name="Zou G."/>
            <person name="Qin Y."/>
            <person name="Ma L."/>
            <person name="Li J."/>
            <person name="Zheng H."/>
            <person name="Wang S."/>
            <person name="Wang C."/>
            <person name="Xun L."/>
            <person name="Zhao G.-P."/>
            <person name="Zhou Z."/>
            <person name="Qu Y."/>
        </authorList>
    </citation>
    <scope>NUCLEOTIDE SEQUENCE [LARGE SCALE GENOMIC DNA]</scope>
    <source>
        <strain evidence="4">114-2 / CGMCC 5302</strain>
    </source>
</reference>
<keyword evidence="4" id="KW-1185">Reference proteome</keyword>
<accession>S7ZX14</accession>
<dbReference type="HOGENOM" id="CLU_113407_0_0_1"/>
<protein>
    <recommendedName>
        <fullName evidence="5">Extracellular membrane protein CFEM domain-containing protein</fullName>
    </recommendedName>
</protein>
<dbReference type="AlphaFoldDB" id="S7ZX14"/>
<feature type="compositionally biased region" description="Basic and acidic residues" evidence="1">
    <location>
        <begin position="87"/>
        <end position="98"/>
    </location>
</feature>
<feature type="signal peptide" evidence="2">
    <location>
        <begin position="1"/>
        <end position="21"/>
    </location>
</feature>
<evidence type="ECO:0000256" key="2">
    <source>
        <dbReference type="SAM" id="SignalP"/>
    </source>
</evidence>
<sequence length="220" mass="22785">MHFHRFLTLGGLVLAGSSALAAKLERDNVPKRCLDVCGPALDISRRCDDQNDNDAAEMRCICNANGAQTQIPICAACINENGQHNSSDGDHDHDHDGDHDGDDDGDNDNDRRALGRRDDYDDNEALQLVDTCKFSTTTYNPTSASATSAAGTMMTTTAASTTGAGARATSTGDADRDSDRSTGAAATSTASPTGNAAALIAAPTMVPLAAVVGLLPFALL</sequence>
<feature type="region of interest" description="Disordered" evidence="1">
    <location>
        <begin position="85"/>
        <end position="119"/>
    </location>
</feature>
<feature type="compositionally biased region" description="Low complexity" evidence="1">
    <location>
        <begin position="181"/>
        <end position="192"/>
    </location>
</feature>
<feature type="chain" id="PRO_5004560106" description="Extracellular membrane protein CFEM domain-containing protein" evidence="2">
    <location>
        <begin position="22"/>
        <end position="220"/>
    </location>
</feature>
<feature type="compositionally biased region" description="Basic and acidic residues" evidence="1">
    <location>
        <begin position="108"/>
        <end position="119"/>
    </location>
</feature>
<keyword evidence="2" id="KW-0732">Signal</keyword>
<evidence type="ECO:0008006" key="5">
    <source>
        <dbReference type="Google" id="ProtNLM"/>
    </source>
</evidence>
<dbReference type="STRING" id="933388.S7ZX14"/>
<dbReference type="Proteomes" id="UP000019376">
    <property type="component" value="Unassembled WGS sequence"/>
</dbReference>
<gene>
    <name evidence="3" type="ORF">PDE_09959</name>
</gene>
<dbReference type="eggNOG" id="ENOG502T0NB">
    <property type="taxonomic scope" value="Eukaryota"/>
</dbReference>
<name>S7ZX14_PENO1</name>
<evidence type="ECO:0000313" key="3">
    <source>
        <dbReference type="EMBL" id="EPS34994.1"/>
    </source>
</evidence>